<protein>
    <submittedName>
        <fullName evidence="2">Histidine--tRNA ligase</fullName>
    </submittedName>
</protein>
<proteinExistence type="predicted"/>
<accession>A0A914ZGZ9</accession>
<dbReference type="AlphaFoldDB" id="A0A914ZGZ9"/>
<sequence>MRNHNSFVSWLHLVKVDSGNMAFLIELRSAVTFLFDALHKHWRMYRCMDVSELMHLK</sequence>
<dbReference type="WBParaSite" id="PgB02X_g093_t02">
    <property type="protein sequence ID" value="PgB02X_g093_t02"/>
    <property type="gene ID" value="PgB02X_g093"/>
</dbReference>
<name>A0A914ZGZ9_PARUN</name>
<evidence type="ECO:0000313" key="2">
    <source>
        <dbReference type="WBParaSite" id="PgB02X_g093_t02"/>
    </source>
</evidence>
<evidence type="ECO:0000313" key="1">
    <source>
        <dbReference type="Proteomes" id="UP000887569"/>
    </source>
</evidence>
<reference evidence="2" key="1">
    <citation type="submission" date="2022-11" db="UniProtKB">
        <authorList>
            <consortium name="WormBaseParasite"/>
        </authorList>
    </citation>
    <scope>IDENTIFICATION</scope>
</reference>
<keyword evidence="1" id="KW-1185">Reference proteome</keyword>
<dbReference type="Proteomes" id="UP000887569">
    <property type="component" value="Unplaced"/>
</dbReference>
<organism evidence="1 2">
    <name type="scientific">Parascaris univalens</name>
    <name type="common">Nematode worm</name>
    <dbReference type="NCBI Taxonomy" id="6257"/>
    <lineage>
        <taxon>Eukaryota</taxon>
        <taxon>Metazoa</taxon>
        <taxon>Ecdysozoa</taxon>
        <taxon>Nematoda</taxon>
        <taxon>Chromadorea</taxon>
        <taxon>Rhabditida</taxon>
        <taxon>Spirurina</taxon>
        <taxon>Ascaridomorpha</taxon>
        <taxon>Ascaridoidea</taxon>
        <taxon>Ascarididae</taxon>
        <taxon>Parascaris</taxon>
    </lineage>
</organism>